<feature type="domain" description="S1 motif" evidence="5">
    <location>
        <begin position="387"/>
        <end position="457"/>
    </location>
</feature>
<name>A0ABV9K7A2_9PORP</name>
<proteinExistence type="inferred from homology"/>
<dbReference type="CDD" id="cd05688">
    <property type="entry name" value="S1_RPS1_repeat_ec3"/>
    <property type="match status" value="1"/>
</dbReference>
<feature type="domain" description="S1 motif" evidence="5">
    <location>
        <begin position="215"/>
        <end position="283"/>
    </location>
</feature>
<dbReference type="Gene3D" id="2.40.50.140">
    <property type="entry name" value="Nucleic acid-binding proteins"/>
    <property type="match status" value="6"/>
</dbReference>
<dbReference type="PANTHER" id="PTHR10724:SF7">
    <property type="entry name" value="SMALL RIBOSOMAL SUBUNIT PROTEIN BS1C"/>
    <property type="match status" value="1"/>
</dbReference>
<feature type="region of interest" description="Disordered" evidence="4">
    <location>
        <begin position="546"/>
        <end position="567"/>
    </location>
</feature>
<dbReference type="EMBL" id="JBHSGO010000146">
    <property type="protein sequence ID" value="MFC4665876.1"/>
    <property type="molecule type" value="Genomic_DNA"/>
</dbReference>
<dbReference type="NCBIfam" id="NF004952">
    <property type="entry name" value="PRK06299.1-2"/>
    <property type="match status" value="1"/>
</dbReference>
<comment type="caution">
    <text evidence="6">The sequence shown here is derived from an EMBL/GenBank/DDBJ whole genome shotgun (WGS) entry which is preliminary data.</text>
</comment>
<dbReference type="CDD" id="cd04465">
    <property type="entry name" value="S1_RPS1_repeat_ec2_hs2"/>
    <property type="match status" value="1"/>
</dbReference>
<organism evidence="6 7">
    <name type="scientific">Falsiporphyromonas endometrii</name>
    <dbReference type="NCBI Taxonomy" id="1387297"/>
    <lineage>
        <taxon>Bacteria</taxon>
        <taxon>Pseudomonadati</taxon>
        <taxon>Bacteroidota</taxon>
        <taxon>Bacteroidia</taxon>
        <taxon>Bacteroidales</taxon>
        <taxon>Porphyromonadaceae</taxon>
        <taxon>Falsiporphyromonas</taxon>
    </lineage>
</organism>
<feature type="domain" description="S1 motif" evidence="5">
    <location>
        <begin position="128"/>
        <end position="194"/>
    </location>
</feature>
<feature type="domain" description="S1 motif" evidence="5">
    <location>
        <begin position="300"/>
        <end position="370"/>
    </location>
</feature>
<dbReference type="InterPro" id="IPR012340">
    <property type="entry name" value="NA-bd_OB-fold"/>
</dbReference>
<dbReference type="PROSITE" id="PS50126">
    <property type="entry name" value="S1"/>
    <property type="match status" value="6"/>
</dbReference>
<dbReference type="NCBIfam" id="NF004953">
    <property type="entry name" value="PRK06299.1-3"/>
    <property type="match status" value="1"/>
</dbReference>
<evidence type="ECO:0000313" key="6">
    <source>
        <dbReference type="EMBL" id="MFC4665876.1"/>
    </source>
</evidence>
<dbReference type="PRINTS" id="PR00681">
    <property type="entry name" value="RIBOSOMALS1"/>
</dbReference>
<gene>
    <name evidence="6" type="primary">rpsA</name>
    <name evidence="6" type="ORF">ACFO3G_04565</name>
</gene>
<dbReference type="PANTHER" id="PTHR10724">
    <property type="entry name" value="30S RIBOSOMAL PROTEIN S1"/>
    <property type="match status" value="1"/>
</dbReference>
<accession>A0ABV9K7A2</accession>
<dbReference type="InterPro" id="IPR035104">
    <property type="entry name" value="Ribosomal_protein_S1-like"/>
</dbReference>
<evidence type="ECO:0000256" key="3">
    <source>
        <dbReference type="ARBA" id="ARBA00023274"/>
    </source>
</evidence>
<dbReference type="Pfam" id="PF00575">
    <property type="entry name" value="S1"/>
    <property type="match status" value="6"/>
</dbReference>
<evidence type="ECO:0000256" key="4">
    <source>
        <dbReference type="SAM" id="MobiDB-lite"/>
    </source>
</evidence>
<keyword evidence="2 6" id="KW-0689">Ribosomal protein</keyword>
<feature type="domain" description="S1 motif" evidence="5">
    <location>
        <begin position="47"/>
        <end position="110"/>
    </location>
</feature>
<dbReference type="CDD" id="cd05687">
    <property type="entry name" value="S1_RPS1_repeat_ec1_hs1"/>
    <property type="match status" value="1"/>
</dbReference>
<dbReference type="SMART" id="SM00316">
    <property type="entry name" value="S1"/>
    <property type="match status" value="6"/>
</dbReference>
<evidence type="ECO:0000256" key="1">
    <source>
        <dbReference type="ARBA" id="ARBA00006767"/>
    </source>
</evidence>
<dbReference type="InterPro" id="IPR003029">
    <property type="entry name" value="S1_domain"/>
</dbReference>
<dbReference type="RefSeq" id="WP_380078396.1">
    <property type="nucleotide sequence ID" value="NZ_JBHSGO010000146.1"/>
</dbReference>
<protein>
    <submittedName>
        <fullName evidence="6">30S ribosomal protein S1</fullName>
    </submittedName>
</protein>
<feature type="domain" description="S1 motif" evidence="5">
    <location>
        <begin position="474"/>
        <end position="539"/>
    </location>
</feature>
<evidence type="ECO:0000313" key="7">
    <source>
        <dbReference type="Proteomes" id="UP001596020"/>
    </source>
</evidence>
<comment type="similarity">
    <text evidence="1">Belongs to the bacterial ribosomal protein bS1 family.</text>
</comment>
<evidence type="ECO:0000259" key="5">
    <source>
        <dbReference type="PROSITE" id="PS50126"/>
    </source>
</evidence>
<keyword evidence="3" id="KW-0687">Ribonucleoprotein</keyword>
<sequence>MENLKNIRPLEDFNWDEFEQGATTKDSAARKEQEAAYEKTLNSVKEKDVTMGRVASINKREVIVNVGYKSDGVISASEFRYNPDLKVGDEVEVYVESQEDRKGQLVLSHKRARAARSWERVNEALEKDEVIKGFVKCRTKGGMIVDIFGIEAFLPGSQIDVRPIRDYDAYVEKTMEFKIVKINQEYKNVVVSHKVLIEAELEQQKKEIISKLEKGQVLEGIVKNITSYGVFIDLGGVDGLIHITDLSWGRVAHPEEVVQLDQKLNVVILDFDEQKKRIALGLKQLTPHPWDALDENLKVGDIVKGKVVVMADYGAFVEIASGVEGLIHVSEMSWTQHLRSAQDFLHVGDEVEAMILTLDRDERKMSLGLKQLKPDPWEDIEKRYPVGSRHTAKVRNFTNFGVFVEIEEGIDGLIHISDLSWTKKIKHPSEFTEVGAPIEVQVLEIDKESRRLSLGHKQLEDNPWDNFETIFTIGSIHEGEIVEQMERGSVVALPYGVEGFATPKHLVKEDGSQAQKGEKLPFKVIEFNKDSRRIIVSHSRVFEDEQRQARREAASEQKAEAQREAKDVAANAATVEKATLGDLDELAALKEKLEGNN</sequence>
<evidence type="ECO:0000256" key="2">
    <source>
        <dbReference type="ARBA" id="ARBA00022980"/>
    </source>
</evidence>
<dbReference type="Proteomes" id="UP001596020">
    <property type="component" value="Unassembled WGS sequence"/>
</dbReference>
<reference evidence="7" key="1">
    <citation type="journal article" date="2019" name="Int. J. Syst. Evol. Microbiol.">
        <title>The Global Catalogue of Microorganisms (GCM) 10K type strain sequencing project: providing services to taxonomists for standard genome sequencing and annotation.</title>
        <authorList>
            <consortium name="The Broad Institute Genomics Platform"/>
            <consortium name="The Broad Institute Genome Sequencing Center for Infectious Disease"/>
            <person name="Wu L."/>
            <person name="Ma J."/>
        </authorList>
    </citation>
    <scope>NUCLEOTIDE SEQUENCE [LARGE SCALE GENOMIC DNA]</scope>
    <source>
        <strain evidence="7">CGMCC 4.7357</strain>
    </source>
</reference>
<dbReference type="GO" id="GO:0005840">
    <property type="term" value="C:ribosome"/>
    <property type="evidence" value="ECO:0007669"/>
    <property type="project" value="UniProtKB-KW"/>
</dbReference>
<dbReference type="SUPFAM" id="SSF50249">
    <property type="entry name" value="Nucleic acid-binding proteins"/>
    <property type="match status" value="6"/>
</dbReference>
<keyword evidence="7" id="KW-1185">Reference proteome</keyword>
<dbReference type="InterPro" id="IPR050437">
    <property type="entry name" value="Ribos_protein_bS1-like"/>
</dbReference>